<protein>
    <submittedName>
        <fullName evidence="7">Pyridine nucleotide-disulfide oxidoreductase</fullName>
    </submittedName>
</protein>
<evidence type="ECO:0000256" key="1">
    <source>
        <dbReference type="ARBA" id="ARBA00001974"/>
    </source>
</evidence>
<proteinExistence type="inferred from homology"/>
<evidence type="ECO:0000313" key="7">
    <source>
        <dbReference type="EMBL" id="KTD87494.1"/>
    </source>
</evidence>
<evidence type="ECO:0000256" key="3">
    <source>
        <dbReference type="ARBA" id="ARBA00022630"/>
    </source>
</evidence>
<evidence type="ECO:0000259" key="6">
    <source>
        <dbReference type="Pfam" id="PF07992"/>
    </source>
</evidence>
<keyword evidence="3" id="KW-0285">Flavoprotein</keyword>
<keyword evidence="4" id="KW-0274">FAD</keyword>
<dbReference type="PANTHER" id="PTHR42913:SF3">
    <property type="entry name" value="64 KDA MITOCHONDRIAL NADH DEHYDROGENASE (EUROFUNG)"/>
    <property type="match status" value="1"/>
</dbReference>
<dbReference type="GO" id="GO:0003955">
    <property type="term" value="F:NAD(P)H dehydrogenase (quinone) activity"/>
    <property type="evidence" value="ECO:0007669"/>
    <property type="project" value="TreeGrafter"/>
</dbReference>
<dbReference type="AlphaFoldDB" id="A0A0W1B1N2"/>
<comment type="similarity">
    <text evidence="2">Belongs to the NADH dehydrogenase family.</text>
</comment>
<dbReference type="RefSeq" id="WP_060623012.1">
    <property type="nucleotide sequence ID" value="NZ_LCZJ02000018.1"/>
</dbReference>
<dbReference type="PRINTS" id="PR00368">
    <property type="entry name" value="FADPNR"/>
</dbReference>
<dbReference type="SUPFAM" id="SSF51905">
    <property type="entry name" value="FAD/NAD(P)-binding domain"/>
    <property type="match status" value="1"/>
</dbReference>
<comment type="cofactor">
    <cofactor evidence="1">
        <name>FAD</name>
        <dbReference type="ChEBI" id="CHEBI:57692"/>
    </cofactor>
</comment>
<reference evidence="7 8" key="1">
    <citation type="journal article" date="2015" name="Int. Biodeterior. Biodegradation">
        <title>Physiological and genetic screening methods for the isolation of methyl tert-butyl ether-degrading bacteria for bioremediation purposes.</title>
        <authorList>
            <person name="Guisado I.M."/>
            <person name="Purswani J."/>
            <person name="Gonzalez Lopez J."/>
            <person name="Pozo C."/>
        </authorList>
    </citation>
    <scope>NUCLEOTIDE SEQUENCE [LARGE SCALE GENOMIC DNA]</scope>
    <source>
        <strain evidence="7 8">SH7</strain>
    </source>
</reference>
<evidence type="ECO:0000313" key="8">
    <source>
        <dbReference type="Proteomes" id="UP000054709"/>
    </source>
</evidence>
<keyword evidence="8" id="KW-1185">Reference proteome</keyword>
<dbReference type="InterPro" id="IPR036188">
    <property type="entry name" value="FAD/NAD-bd_sf"/>
</dbReference>
<evidence type="ECO:0000256" key="4">
    <source>
        <dbReference type="ARBA" id="ARBA00022827"/>
    </source>
</evidence>
<dbReference type="Gene3D" id="3.50.50.100">
    <property type="match status" value="1"/>
</dbReference>
<name>A0A0W1B1N2_9BACL</name>
<feature type="domain" description="FAD/NAD(P)-binding" evidence="6">
    <location>
        <begin position="6"/>
        <end position="320"/>
    </location>
</feature>
<evidence type="ECO:0000256" key="5">
    <source>
        <dbReference type="ARBA" id="ARBA00023002"/>
    </source>
</evidence>
<dbReference type="InterPro" id="IPR051169">
    <property type="entry name" value="NADH-Q_oxidoreductase"/>
</dbReference>
<dbReference type="PANTHER" id="PTHR42913">
    <property type="entry name" value="APOPTOSIS-INDUCING FACTOR 1"/>
    <property type="match status" value="1"/>
</dbReference>
<dbReference type="GO" id="GO:0019646">
    <property type="term" value="P:aerobic electron transport chain"/>
    <property type="evidence" value="ECO:0007669"/>
    <property type="project" value="TreeGrafter"/>
</dbReference>
<dbReference type="OrthoDB" id="2641866at2"/>
<accession>A0A0W1B1N2</accession>
<organism evidence="7 8">
    <name type="scientific">Paenibacillus etheri</name>
    <dbReference type="NCBI Taxonomy" id="1306852"/>
    <lineage>
        <taxon>Bacteria</taxon>
        <taxon>Bacillati</taxon>
        <taxon>Bacillota</taxon>
        <taxon>Bacilli</taxon>
        <taxon>Bacillales</taxon>
        <taxon>Paenibacillaceae</taxon>
        <taxon>Paenibacillus</taxon>
    </lineage>
</organism>
<dbReference type="Pfam" id="PF07992">
    <property type="entry name" value="Pyr_redox_2"/>
    <property type="match status" value="1"/>
</dbReference>
<gene>
    <name evidence="7" type="ORF">UQ64_11835</name>
</gene>
<keyword evidence="5" id="KW-0560">Oxidoreductase</keyword>
<dbReference type="Proteomes" id="UP000054709">
    <property type="component" value="Unassembled WGS sequence"/>
</dbReference>
<comment type="caution">
    <text evidence="7">The sequence shown here is derived from an EMBL/GenBank/DDBJ whole genome shotgun (WGS) entry which is preliminary data.</text>
</comment>
<sequence>MKELTCIVIGGGYAGINAVKAIRKTFKGQASKRTLRLILIDKNPYHFRKVLLFKPAVGDEEITIPLTRLFPEGVEFVQATVTKIESGERRLLCQDAVGNKNSIKYDFLVLAVGSVVRQPDPDLGGMALASLDAAWKIREAWRANIKKAVKEKSSKERQRLMTIAVVGAGISGIETSAELAYFFRDDAVSLGLDPNAVRINLFNANKRLFPEGPAKVGLKLERSLDACGVTTLHGSRVLQEKEGVLTLSNGETMSAGLCVWTLGLLPNPMLQSIGLPITPEGYVIVDASYRVQGAQGVYSIGDCARIVDPASGRVDGKTCKEATAQAARLGKILSADIAGRPAPMHKEFIDFFCFALGPDQGMVWTHQWGLDIIFTGKLGWRIRKFTWDSASLLK</sequence>
<evidence type="ECO:0000256" key="2">
    <source>
        <dbReference type="ARBA" id="ARBA00005272"/>
    </source>
</evidence>
<dbReference type="EMBL" id="LCZJ02000018">
    <property type="protein sequence ID" value="KTD87494.1"/>
    <property type="molecule type" value="Genomic_DNA"/>
</dbReference>
<dbReference type="InterPro" id="IPR023753">
    <property type="entry name" value="FAD/NAD-binding_dom"/>
</dbReference>